<dbReference type="Gene3D" id="2.60.40.2880">
    <property type="entry name" value="MmpS1-5, C-terminal soluble domain"/>
    <property type="match status" value="1"/>
</dbReference>
<keyword evidence="4" id="KW-1185">Reference proteome</keyword>
<feature type="transmembrane region" description="Helical" evidence="2">
    <location>
        <begin position="121"/>
        <end position="144"/>
    </location>
</feature>
<evidence type="ECO:0000313" key="4">
    <source>
        <dbReference type="Proteomes" id="UP001141629"/>
    </source>
</evidence>
<keyword evidence="2" id="KW-1133">Transmembrane helix</keyword>
<feature type="region of interest" description="Disordered" evidence="1">
    <location>
        <begin position="83"/>
        <end position="103"/>
    </location>
</feature>
<name>A0A9X3BTV9_9MYCO</name>
<dbReference type="RefSeq" id="WP_263996797.1">
    <property type="nucleotide sequence ID" value="NZ_JACKVK010000008.1"/>
</dbReference>
<keyword evidence="2" id="KW-0812">Transmembrane</keyword>
<evidence type="ECO:0000313" key="3">
    <source>
        <dbReference type="EMBL" id="MCV7422059.1"/>
    </source>
</evidence>
<reference evidence="3" key="1">
    <citation type="submission" date="2020-07" db="EMBL/GenBank/DDBJ databases">
        <authorList>
            <person name="Pettersson B.M.F."/>
            <person name="Behra P.R.K."/>
            <person name="Ramesh M."/>
            <person name="Das S."/>
            <person name="Dasgupta S."/>
            <person name="Kirsebom L.A."/>
        </authorList>
    </citation>
    <scope>NUCLEOTIDE SEQUENCE</scope>
    <source>
        <strain evidence="3">DSM 44838</strain>
    </source>
</reference>
<gene>
    <name evidence="3" type="ORF">H7K45_16025</name>
</gene>
<comment type="caution">
    <text evidence="3">The sequence shown here is derived from an EMBL/GenBank/DDBJ whole genome shotgun (WGS) entry which is preliminary data.</text>
</comment>
<dbReference type="EMBL" id="JACKVK010000008">
    <property type="protein sequence ID" value="MCV7422059.1"/>
    <property type="molecule type" value="Genomic_DNA"/>
</dbReference>
<evidence type="ECO:0000256" key="1">
    <source>
        <dbReference type="SAM" id="MobiDB-lite"/>
    </source>
</evidence>
<protein>
    <recommendedName>
        <fullName evidence="5">MmpS3 protein</fullName>
    </recommendedName>
</protein>
<feature type="compositionally biased region" description="Low complexity" evidence="1">
    <location>
        <begin position="53"/>
        <end position="66"/>
    </location>
</feature>
<evidence type="ECO:0008006" key="5">
    <source>
        <dbReference type="Google" id="ProtNLM"/>
    </source>
</evidence>
<dbReference type="Proteomes" id="UP001141629">
    <property type="component" value="Unassembled WGS sequence"/>
</dbReference>
<reference evidence="3" key="2">
    <citation type="journal article" date="2022" name="BMC Genomics">
        <title>Comparative genome analysis of mycobacteria focusing on tRNA and non-coding RNA.</title>
        <authorList>
            <person name="Behra P.R.K."/>
            <person name="Pettersson B.M.F."/>
            <person name="Ramesh M."/>
            <person name="Das S."/>
            <person name="Dasgupta S."/>
            <person name="Kirsebom L.A."/>
        </authorList>
    </citation>
    <scope>NUCLEOTIDE SEQUENCE</scope>
    <source>
        <strain evidence="3">DSM 44838</strain>
    </source>
</reference>
<dbReference type="AlphaFoldDB" id="A0A9X3BTV9"/>
<sequence length="311" mass="32707">MDRPYGTYSRTSTTARNAGTNGIRGARTGGYTDVESDVVDGGATYRRREYDPEYGSRGSYGSSSGYEYRSGYRSSEYGRSTASAVQDYDSYDRDADYGDYPEDYADDDDVYEYEESIDRRWVWVAGVAGAILLVAIICTVVILGGGDSGSVSKTIVATTPTTAAQDAVTTPATTAPPVLSSVAPPPPVAALSPETVTTVPPTTPVATSQAPAPQAAPVPVASPRTVTYQVTGDRPLLDLVTVVYTDGQGALQTQFNVALPWVRSVTLDPGVELTSVTATSLTGRLNCSVTDANGTILVAQNTNSMIATCTK</sequence>
<dbReference type="InterPro" id="IPR038468">
    <property type="entry name" value="MmpS_C"/>
</dbReference>
<evidence type="ECO:0000256" key="2">
    <source>
        <dbReference type="SAM" id="Phobius"/>
    </source>
</evidence>
<organism evidence="3 4">
    <name type="scientific">Mycobacterium yunnanensis</name>
    <dbReference type="NCBI Taxonomy" id="368477"/>
    <lineage>
        <taxon>Bacteria</taxon>
        <taxon>Bacillati</taxon>
        <taxon>Actinomycetota</taxon>
        <taxon>Actinomycetes</taxon>
        <taxon>Mycobacteriales</taxon>
        <taxon>Mycobacteriaceae</taxon>
        <taxon>Mycobacterium</taxon>
    </lineage>
</organism>
<feature type="compositionally biased region" description="Polar residues" evidence="1">
    <location>
        <begin position="8"/>
        <end position="20"/>
    </location>
</feature>
<proteinExistence type="predicted"/>
<keyword evidence="2" id="KW-0472">Membrane</keyword>
<accession>A0A9X3BTV9</accession>
<feature type="region of interest" description="Disordered" evidence="1">
    <location>
        <begin position="193"/>
        <end position="218"/>
    </location>
</feature>
<feature type="region of interest" description="Disordered" evidence="1">
    <location>
        <begin position="1"/>
        <end position="66"/>
    </location>
</feature>